<accession>A0A0W8FLC7</accession>
<gene>
    <name evidence="2" type="ORF">ASZ90_008581</name>
</gene>
<dbReference type="Gene3D" id="3.30.70.1380">
    <property type="entry name" value="Transcriptional regulatory protein pf0864 domain like"/>
    <property type="match status" value="1"/>
</dbReference>
<sequence length="402" mass="43967">MLILYYDCFAGISGDMNLGAMLDLGVDSKYLLKELGKLPIDYYKIKISRSKRGGITGTKFDVLVPTQKKASTHSDLKERTYRDVIKLIRQSKLSANVQNISLDIFTRLAQAEGKIHGHNIEDVHFHELGAIDSIIDIVGAAVCLDYLKVGKIISSPLQLGSGIIHCSHGTLPVPAPATAEILKGIPVKTGLVPFEATTPTGAAIIAATASVFTDKIDFTPEKIGYGLGSKESSVPNVLRLFLGKLSTASVNSFDTETGDAVVIECNIDDMNPELYDNLMELLFSAGAHDVFFTPIIMKKSRPAVTVSVLCDLSQQPAMEKILWLNSSTFGLRSYKVTKSMLPRKMVKVKTGYGVVNLKCGYLNGRIIKSKPEYEDCKRLAREKGVSALDVYESIDSIKRNKK</sequence>
<dbReference type="PANTHER" id="PTHR36566:SF1">
    <property type="entry name" value="PYRIDINIUM-3,5-BISTHIOCARBOXYLIC ACID MONONUCLEOTIDE NICKEL INSERTION PROTEIN"/>
    <property type="match status" value="1"/>
</dbReference>
<organism evidence="2">
    <name type="scientific">hydrocarbon metagenome</name>
    <dbReference type="NCBI Taxonomy" id="938273"/>
    <lineage>
        <taxon>unclassified sequences</taxon>
        <taxon>metagenomes</taxon>
        <taxon>ecological metagenomes</taxon>
    </lineage>
</organism>
<evidence type="ECO:0000256" key="1">
    <source>
        <dbReference type="ARBA" id="ARBA00022596"/>
    </source>
</evidence>
<dbReference type="Pfam" id="PF01969">
    <property type="entry name" value="Ni_insertion"/>
    <property type="match status" value="1"/>
</dbReference>
<name>A0A0W8FLC7_9ZZZZ</name>
<protein>
    <recommendedName>
        <fullName evidence="3">Nickel insertion protein</fullName>
    </recommendedName>
</protein>
<keyword evidence="1" id="KW-0533">Nickel</keyword>
<evidence type="ECO:0008006" key="3">
    <source>
        <dbReference type="Google" id="ProtNLM"/>
    </source>
</evidence>
<dbReference type="NCBIfam" id="TIGR00299">
    <property type="entry name" value="nickel pincer cofactor biosynthesis protein LarC"/>
    <property type="match status" value="1"/>
</dbReference>
<dbReference type="AlphaFoldDB" id="A0A0W8FLC7"/>
<proteinExistence type="inferred from homology"/>
<dbReference type="EMBL" id="LNQE01001034">
    <property type="protein sequence ID" value="KUG21660.1"/>
    <property type="molecule type" value="Genomic_DNA"/>
</dbReference>
<reference evidence="2" key="1">
    <citation type="journal article" date="2015" name="Proc. Natl. Acad. Sci. U.S.A.">
        <title>Networks of energetic and metabolic interactions define dynamics in microbial communities.</title>
        <authorList>
            <person name="Embree M."/>
            <person name="Liu J.K."/>
            <person name="Al-Bassam M.M."/>
            <person name="Zengler K."/>
        </authorList>
    </citation>
    <scope>NUCLEOTIDE SEQUENCE</scope>
</reference>
<dbReference type="Gene3D" id="3.10.20.300">
    <property type="entry name" value="mk0293 like domain"/>
    <property type="match status" value="1"/>
</dbReference>
<dbReference type="PANTHER" id="PTHR36566">
    <property type="entry name" value="NICKEL INSERTION PROTEIN-RELATED"/>
    <property type="match status" value="1"/>
</dbReference>
<dbReference type="HAMAP" id="MF_01074">
    <property type="entry name" value="LarC"/>
    <property type="match status" value="1"/>
</dbReference>
<comment type="caution">
    <text evidence="2">The sequence shown here is derived from an EMBL/GenBank/DDBJ whole genome shotgun (WGS) entry which is preliminary data.</text>
</comment>
<evidence type="ECO:0000313" key="2">
    <source>
        <dbReference type="EMBL" id="KUG21660.1"/>
    </source>
</evidence>
<dbReference type="InterPro" id="IPR002822">
    <property type="entry name" value="Ni_insertion"/>
</dbReference>